<reference evidence="4" key="1">
    <citation type="journal article" date="2017" name="Plant J.">
        <title>The pomegranate (Punica granatum L.) genome and the genomics of punicalagin biosynthesis.</title>
        <authorList>
            <person name="Qin G."/>
            <person name="Xu C."/>
            <person name="Ming R."/>
            <person name="Tang H."/>
            <person name="Guyot R."/>
            <person name="Kramer E.M."/>
            <person name="Hu Y."/>
            <person name="Yi X."/>
            <person name="Qi Y."/>
            <person name="Xu X."/>
            <person name="Gao Z."/>
            <person name="Pan H."/>
            <person name="Jian J."/>
            <person name="Tian Y."/>
            <person name="Yue Z."/>
            <person name="Xu Y."/>
        </authorList>
    </citation>
    <scope>NUCLEOTIDE SEQUENCE [LARGE SCALE GENOMIC DNA]</scope>
    <source>
        <strain evidence="4">cv. Dabenzi</strain>
    </source>
</reference>
<feature type="compositionally biased region" description="Basic and acidic residues" evidence="1">
    <location>
        <begin position="1"/>
        <end position="18"/>
    </location>
</feature>
<evidence type="ECO:0000313" key="4">
    <source>
        <dbReference type="Proteomes" id="UP000197138"/>
    </source>
</evidence>
<name>A0A218Y2V6_PUNGR</name>
<dbReference type="AlphaFoldDB" id="A0A218Y2V6"/>
<evidence type="ECO:0000313" key="5">
    <source>
        <dbReference type="Proteomes" id="UP000233551"/>
    </source>
</evidence>
<feature type="compositionally biased region" description="Acidic residues" evidence="1">
    <location>
        <begin position="19"/>
        <end position="54"/>
    </location>
</feature>
<keyword evidence="5" id="KW-1185">Reference proteome</keyword>
<dbReference type="Proteomes" id="UP000233551">
    <property type="component" value="Unassembled WGS sequence"/>
</dbReference>
<reference evidence="3 5" key="3">
    <citation type="submission" date="2017-11" db="EMBL/GenBank/DDBJ databases">
        <title>De-novo sequencing of pomegranate (Punica granatum L.) genome.</title>
        <authorList>
            <person name="Akparov Z."/>
            <person name="Amiraslanov A."/>
            <person name="Hajiyeva S."/>
            <person name="Abbasov M."/>
            <person name="Kaur K."/>
            <person name="Hamwieh A."/>
            <person name="Solovyev V."/>
            <person name="Salamov A."/>
            <person name="Braich B."/>
            <person name="Kosarev P."/>
            <person name="Mahmoud A."/>
            <person name="Hajiyev E."/>
            <person name="Babayeva S."/>
            <person name="Izzatullayeva V."/>
            <person name="Mammadov A."/>
            <person name="Mammadov A."/>
            <person name="Sharifova S."/>
            <person name="Ojaghi J."/>
            <person name="Eynullazada K."/>
            <person name="Bayramov B."/>
            <person name="Abdulazimova A."/>
            <person name="Shahmuradov I."/>
        </authorList>
    </citation>
    <scope>NUCLEOTIDE SEQUENCE [LARGE SCALE GENOMIC DNA]</scope>
    <source>
        <strain evidence="3">AG2017</strain>
        <strain evidence="5">cv. AG2017</strain>
        <tissue evidence="3">Leaf</tissue>
    </source>
</reference>
<reference evidence="2" key="2">
    <citation type="submission" date="2017-06" db="EMBL/GenBank/DDBJ databases">
        <title>The pomegranate genome and the genomics of punicalagin biosynthesis.</title>
        <authorList>
            <person name="Xu C."/>
        </authorList>
    </citation>
    <scope>NUCLEOTIDE SEQUENCE [LARGE SCALE GENOMIC DNA]</scope>
    <source>
        <tissue evidence="2">Fresh leaf</tissue>
    </source>
</reference>
<evidence type="ECO:0000256" key="1">
    <source>
        <dbReference type="SAM" id="MobiDB-lite"/>
    </source>
</evidence>
<comment type="caution">
    <text evidence="2">The sequence shown here is derived from an EMBL/GenBank/DDBJ whole genome shotgun (WGS) entry which is preliminary data.</text>
</comment>
<feature type="region of interest" description="Disordered" evidence="1">
    <location>
        <begin position="1"/>
        <end position="87"/>
    </location>
</feature>
<proteinExistence type="predicted"/>
<protein>
    <submittedName>
        <fullName evidence="2">Uncharacterized protein</fullName>
    </submittedName>
</protein>
<accession>A0A218Y2V6</accession>
<organism evidence="2 4">
    <name type="scientific">Punica granatum</name>
    <name type="common">Pomegranate</name>
    <dbReference type="NCBI Taxonomy" id="22663"/>
    <lineage>
        <taxon>Eukaryota</taxon>
        <taxon>Viridiplantae</taxon>
        <taxon>Streptophyta</taxon>
        <taxon>Embryophyta</taxon>
        <taxon>Tracheophyta</taxon>
        <taxon>Spermatophyta</taxon>
        <taxon>Magnoliopsida</taxon>
        <taxon>eudicotyledons</taxon>
        <taxon>Gunneridae</taxon>
        <taxon>Pentapetalae</taxon>
        <taxon>rosids</taxon>
        <taxon>malvids</taxon>
        <taxon>Myrtales</taxon>
        <taxon>Lythraceae</taxon>
        <taxon>Punica</taxon>
    </lineage>
</organism>
<feature type="compositionally biased region" description="Basic and acidic residues" evidence="1">
    <location>
        <begin position="55"/>
        <end position="74"/>
    </location>
</feature>
<gene>
    <name evidence="2" type="ORF">CDL15_Pgr000150</name>
    <name evidence="3" type="ORF">CRG98_000095</name>
</gene>
<sequence length="115" mass="12979">MSPPSADREGHAPPRQEASDSDAEYEEIVEEEEVEEEEDDGEGGEEDMEIDELEVEVKVERGDEQKGEREERRGGGGPAQEDSTREYSLDHCKYSTFELLLALHCRLPRASRVAI</sequence>
<evidence type="ECO:0000313" key="2">
    <source>
        <dbReference type="EMBL" id="OWM91206.1"/>
    </source>
</evidence>
<dbReference type="Proteomes" id="UP000197138">
    <property type="component" value="Unassembled WGS sequence"/>
</dbReference>
<dbReference type="EMBL" id="PGOL01000003">
    <property type="protein sequence ID" value="PKI79464.1"/>
    <property type="molecule type" value="Genomic_DNA"/>
</dbReference>
<evidence type="ECO:0000313" key="3">
    <source>
        <dbReference type="EMBL" id="PKI79464.1"/>
    </source>
</evidence>
<dbReference type="EMBL" id="MTKT01000299">
    <property type="protein sequence ID" value="OWM91206.1"/>
    <property type="molecule type" value="Genomic_DNA"/>
</dbReference>